<organism evidence="1 2">
    <name type="scientific">Macrosiphum euphorbiae</name>
    <name type="common">potato aphid</name>
    <dbReference type="NCBI Taxonomy" id="13131"/>
    <lineage>
        <taxon>Eukaryota</taxon>
        <taxon>Metazoa</taxon>
        <taxon>Ecdysozoa</taxon>
        <taxon>Arthropoda</taxon>
        <taxon>Hexapoda</taxon>
        <taxon>Insecta</taxon>
        <taxon>Pterygota</taxon>
        <taxon>Neoptera</taxon>
        <taxon>Paraneoptera</taxon>
        <taxon>Hemiptera</taxon>
        <taxon>Sternorrhyncha</taxon>
        <taxon>Aphidomorpha</taxon>
        <taxon>Aphidoidea</taxon>
        <taxon>Aphididae</taxon>
        <taxon>Macrosiphini</taxon>
        <taxon>Macrosiphum</taxon>
    </lineage>
</organism>
<dbReference type="Proteomes" id="UP001160148">
    <property type="component" value="Unassembled WGS sequence"/>
</dbReference>
<dbReference type="EMBL" id="CARXXK010000002">
    <property type="protein sequence ID" value="CAI6354395.1"/>
    <property type="molecule type" value="Genomic_DNA"/>
</dbReference>
<comment type="caution">
    <text evidence="1">The sequence shown here is derived from an EMBL/GenBank/DDBJ whole genome shotgun (WGS) entry which is preliminary data.</text>
</comment>
<evidence type="ECO:0000313" key="2">
    <source>
        <dbReference type="Proteomes" id="UP001160148"/>
    </source>
</evidence>
<gene>
    <name evidence="1" type="ORF">MEUPH1_LOCUS10406</name>
</gene>
<keyword evidence="2" id="KW-1185">Reference proteome</keyword>
<sequence>MLAWDDHDFRVRFRLGKNVVRNLLEYIEDEIASQTISLLVPACLIVHDVSVAIVYGHVIVSSRILFLEEDSPHALFVVLDVRMVLTPAGRLPLAFDCRGRQLRTGVPTLYYITLFSLSMYN</sequence>
<name>A0AAV0WET5_9HEMI</name>
<evidence type="ECO:0000313" key="1">
    <source>
        <dbReference type="EMBL" id="CAI6354395.1"/>
    </source>
</evidence>
<accession>A0AAV0WET5</accession>
<dbReference type="AlphaFoldDB" id="A0AAV0WET5"/>
<reference evidence="1 2" key="1">
    <citation type="submission" date="2023-01" db="EMBL/GenBank/DDBJ databases">
        <authorList>
            <person name="Whitehead M."/>
        </authorList>
    </citation>
    <scope>NUCLEOTIDE SEQUENCE [LARGE SCALE GENOMIC DNA]</scope>
</reference>
<protein>
    <submittedName>
        <fullName evidence="1">Uncharacterized protein</fullName>
    </submittedName>
</protein>
<proteinExistence type="predicted"/>